<comment type="caution">
    <text evidence="1">The sequence shown here is derived from an EMBL/GenBank/DDBJ whole genome shotgun (WGS) entry which is preliminary data.</text>
</comment>
<gene>
    <name evidence="1" type="ORF">BOTCAL_0056g00080</name>
</gene>
<evidence type="ECO:0000313" key="2">
    <source>
        <dbReference type="Proteomes" id="UP000297299"/>
    </source>
</evidence>
<evidence type="ECO:0000313" key="1">
    <source>
        <dbReference type="EMBL" id="TEY77300.1"/>
    </source>
</evidence>
<proteinExistence type="predicted"/>
<protein>
    <submittedName>
        <fullName evidence="1">Uncharacterized protein</fullName>
    </submittedName>
</protein>
<dbReference type="AlphaFoldDB" id="A0A4Y8DAG2"/>
<reference evidence="1 2" key="1">
    <citation type="submission" date="2017-11" db="EMBL/GenBank/DDBJ databases">
        <title>Comparative genomics of Botrytis spp.</title>
        <authorList>
            <person name="Valero-Jimenez C.A."/>
            <person name="Tapia P."/>
            <person name="Veloso J."/>
            <person name="Silva-Moreno E."/>
            <person name="Staats M."/>
            <person name="Valdes J.H."/>
            <person name="Van Kan J.A.L."/>
        </authorList>
    </citation>
    <scope>NUCLEOTIDE SEQUENCE [LARGE SCALE GENOMIC DNA]</scope>
    <source>
        <strain evidence="1 2">MUCL2830</strain>
    </source>
</reference>
<name>A0A4Y8DAG2_9HELO</name>
<dbReference type="EMBL" id="PHWZ01000056">
    <property type="protein sequence ID" value="TEY77300.1"/>
    <property type="molecule type" value="Genomic_DNA"/>
</dbReference>
<keyword evidence="2" id="KW-1185">Reference proteome</keyword>
<organism evidence="1 2">
    <name type="scientific">Botryotinia calthae</name>
    <dbReference type="NCBI Taxonomy" id="38488"/>
    <lineage>
        <taxon>Eukaryota</taxon>
        <taxon>Fungi</taxon>
        <taxon>Dikarya</taxon>
        <taxon>Ascomycota</taxon>
        <taxon>Pezizomycotina</taxon>
        <taxon>Leotiomycetes</taxon>
        <taxon>Helotiales</taxon>
        <taxon>Sclerotiniaceae</taxon>
        <taxon>Botryotinia</taxon>
    </lineage>
</organism>
<accession>A0A4Y8DAG2</accession>
<dbReference type="Proteomes" id="UP000297299">
    <property type="component" value="Unassembled WGS sequence"/>
</dbReference>
<dbReference type="OrthoDB" id="4368687at2759"/>
<sequence>MGERTRDQQDLRKVLGAPAPALRAEEFVRSTAILGQYEAIPQTLLSTGNHLGYSEPKFGLKWGSEVGEDEMLEP</sequence>